<protein>
    <submittedName>
        <fullName evidence="3">Uncharacterized protein</fullName>
    </submittedName>
</protein>
<feature type="region of interest" description="Disordered" evidence="1">
    <location>
        <begin position="346"/>
        <end position="378"/>
    </location>
</feature>
<gene>
    <name evidence="3" type="ORF">M153_900003562</name>
</gene>
<evidence type="ECO:0000313" key="3">
    <source>
        <dbReference type="EMBL" id="KRH94941.1"/>
    </source>
</evidence>
<evidence type="ECO:0000256" key="2">
    <source>
        <dbReference type="SAM" id="SignalP"/>
    </source>
</evidence>
<dbReference type="VEuPathDB" id="MicrosporidiaDB:M153_900003562"/>
<feature type="chain" id="PRO_5006399047" evidence="2">
    <location>
        <begin position="18"/>
        <end position="403"/>
    </location>
</feature>
<sequence>MEICKMIFLLSIVLTSGLRKSRLNSRNLYSPKQKKCHQRYQESSSMSSETMSSRFVSKHQKNEENLSKPDANMDIHSDNAVPDMAVHSNLAVHSDMFVNSTLPVHSAGLLNSTAPVHSAAPIHSDDSSFSSQSDHQNFEHSRFSGQKSKSAVEPNLLLQRFLDQCSPEIQNYNQNSFKDKISITSDDLTIPEIDDLANEDCDKHIVLRDPQHFRLARLSITEAAIDNYDVKIDYLYSTSITHKNHHFNERKTISGTSKICENDQNITTVDLEHPDEIEITLKFKRKRSQSFLDQSDNTKFQNTEDHNQKKSLEQHFLQSSDIQPKHEKSLDSDISTGDFSILRKKRKKVSENDLSSNKSQNIDQNVAKWQKQKTPEENQFQNAESVDFLLQFAEIAVQQLNNE</sequence>
<reference evidence="3 4" key="1">
    <citation type="submission" date="2015-07" db="EMBL/GenBank/DDBJ databases">
        <title>The genome of Pseudoloma neurophilia, a relevant intracellular parasite of the zebrafish.</title>
        <authorList>
            <person name="Ndikumana S."/>
            <person name="Pelin A."/>
            <person name="Sanders J."/>
            <person name="Corradi N."/>
        </authorList>
    </citation>
    <scope>NUCLEOTIDE SEQUENCE [LARGE SCALE GENOMIC DNA]</scope>
    <source>
        <strain evidence="3 4">MK1</strain>
    </source>
</reference>
<proteinExistence type="predicted"/>
<dbReference type="Proteomes" id="UP000051530">
    <property type="component" value="Unassembled WGS sequence"/>
</dbReference>
<name>A0A0R0M061_9MICR</name>
<feature type="compositionally biased region" description="Low complexity" evidence="1">
    <location>
        <begin position="42"/>
        <end position="53"/>
    </location>
</feature>
<dbReference type="AlphaFoldDB" id="A0A0R0M061"/>
<keyword evidence="2" id="KW-0732">Signal</keyword>
<feature type="signal peptide" evidence="2">
    <location>
        <begin position="1"/>
        <end position="17"/>
    </location>
</feature>
<accession>A0A0R0M061</accession>
<feature type="region of interest" description="Disordered" evidence="1">
    <location>
        <begin position="117"/>
        <end position="146"/>
    </location>
</feature>
<dbReference type="EMBL" id="LGUB01000015">
    <property type="protein sequence ID" value="KRH94941.1"/>
    <property type="molecule type" value="Genomic_DNA"/>
</dbReference>
<feature type="region of interest" description="Disordered" evidence="1">
    <location>
        <begin position="29"/>
        <end position="71"/>
    </location>
</feature>
<organism evidence="3 4">
    <name type="scientific">Pseudoloma neurophilia</name>
    <dbReference type="NCBI Taxonomy" id="146866"/>
    <lineage>
        <taxon>Eukaryota</taxon>
        <taxon>Fungi</taxon>
        <taxon>Fungi incertae sedis</taxon>
        <taxon>Microsporidia</taxon>
        <taxon>Pseudoloma</taxon>
    </lineage>
</organism>
<evidence type="ECO:0000313" key="4">
    <source>
        <dbReference type="Proteomes" id="UP000051530"/>
    </source>
</evidence>
<keyword evidence="4" id="KW-1185">Reference proteome</keyword>
<comment type="caution">
    <text evidence="3">The sequence shown here is derived from an EMBL/GenBank/DDBJ whole genome shotgun (WGS) entry which is preliminary data.</text>
</comment>
<feature type="compositionally biased region" description="Basic and acidic residues" evidence="1">
    <location>
        <begin position="60"/>
        <end position="71"/>
    </location>
</feature>
<feature type="compositionally biased region" description="Polar residues" evidence="1">
    <location>
        <begin position="352"/>
        <end position="364"/>
    </location>
</feature>
<evidence type="ECO:0000256" key="1">
    <source>
        <dbReference type="SAM" id="MobiDB-lite"/>
    </source>
</evidence>